<gene>
    <name evidence="2" type="ORF">NQ315_005296</name>
</gene>
<dbReference type="AlphaFoldDB" id="A0AAV8W1Q8"/>
<comment type="caution">
    <text evidence="2">The sequence shown here is derived from an EMBL/GenBank/DDBJ whole genome shotgun (WGS) entry which is preliminary data.</text>
</comment>
<accession>A0AAV8W1Q8</accession>
<feature type="compositionally biased region" description="Low complexity" evidence="1">
    <location>
        <begin position="129"/>
        <end position="147"/>
    </location>
</feature>
<evidence type="ECO:0000313" key="2">
    <source>
        <dbReference type="EMBL" id="KAJ8920428.1"/>
    </source>
</evidence>
<feature type="region of interest" description="Disordered" evidence="1">
    <location>
        <begin position="129"/>
        <end position="157"/>
    </location>
</feature>
<feature type="region of interest" description="Disordered" evidence="1">
    <location>
        <begin position="296"/>
        <end position="356"/>
    </location>
</feature>
<name>A0AAV8W1Q8_9CUCU</name>
<feature type="compositionally biased region" description="Basic and acidic residues" evidence="1">
    <location>
        <begin position="319"/>
        <end position="328"/>
    </location>
</feature>
<sequence>MGNVPTPIIHSPDRGVIWWSLRVTPYVTGGGGIVNQLKKSYSLSDLTDPAHTDETDVIITDTRLVRRRRSPHRSSSSTSTVYFSEVDVRADRIASIQSAEDISSGYSSGEGLYTAGQPLKLMAREGLQRTGSLTRSRSSRVTRSAVVKKGGGSDDSDENEVFDTNIVFFNDKPRKIGKLLEDPAESSSSEAEFLDTLDSLHDSKKIGEDLNIFNRNVNGKSSLLTACMDNQQQLDDVRNNTSRVPLPDSNKGQAGDNIVNVQNNMNILNITKDVQSFASFIQNLIDLKQTGNELNQASNDTPSLDAKDVTNAKPSTSEKIFHTPDSRGGKYNKKAAPQPPKQDPSHTDQSISPTSPIKATLILKPGVVRNLTSKESPCKEVFINSPKSKRKSLVNRSPSSVSTSSSSSLRSKHSFSKLMKLPKKIGFWNKDELSVPKKAEKRASWHCYYDESLKPLSDSKLQSKSDNDLVQNKTVTSLHGPPSMYQSGSQLSIKSLTDSPLARRRLKIIRTYVDDDID</sequence>
<feature type="compositionally biased region" description="Low complexity" evidence="1">
    <location>
        <begin position="397"/>
        <end position="409"/>
    </location>
</feature>
<dbReference type="Proteomes" id="UP001159042">
    <property type="component" value="Unassembled WGS sequence"/>
</dbReference>
<feature type="region of interest" description="Disordered" evidence="1">
    <location>
        <begin position="382"/>
        <end position="413"/>
    </location>
</feature>
<proteinExistence type="predicted"/>
<protein>
    <submittedName>
        <fullName evidence="2">Uncharacterized protein</fullName>
    </submittedName>
</protein>
<reference evidence="2 3" key="1">
    <citation type="journal article" date="2023" name="Insect Mol. Biol.">
        <title>Genome sequencing provides insights into the evolution of gene families encoding plant cell wall-degrading enzymes in longhorned beetles.</title>
        <authorList>
            <person name="Shin N.R."/>
            <person name="Okamura Y."/>
            <person name="Kirsch R."/>
            <person name="Pauchet Y."/>
        </authorList>
    </citation>
    <scope>NUCLEOTIDE SEQUENCE [LARGE SCALE GENOMIC DNA]</scope>
    <source>
        <strain evidence="2">EAD_L_NR</strain>
    </source>
</reference>
<evidence type="ECO:0000256" key="1">
    <source>
        <dbReference type="SAM" id="MobiDB-lite"/>
    </source>
</evidence>
<dbReference type="EMBL" id="JANEYG010000014">
    <property type="protein sequence ID" value="KAJ8920428.1"/>
    <property type="molecule type" value="Genomic_DNA"/>
</dbReference>
<keyword evidence="3" id="KW-1185">Reference proteome</keyword>
<feature type="compositionally biased region" description="Polar residues" evidence="1">
    <location>
        <begin position="347"/>
        <end position="356"/>
    </location>
</feature>
<organism evidence="2 3">
    <name type="scientific">Exocentrus adspersus</name>
    <dbReference type="NCBI Taxonomy" id="1586481"/>
    <lineage>
        <taxon>Eukaryota</taxon>
        <taxon>Metazoa</taxon>
        <taxon>Ecdysozoa</taxon>
        <taxon>Arthropoda</taxon>
        <taxon>Hexapoda</taxon>
        <taxon>Insecta</taxon>
        <taxon>Pterygota</taxon>
        <taxon>Neoptera</taxon>
        <taxon>Endopterygota</taxon>
        <taxon>Coleoptera</taxon>
        <taxon>Polyphaga</taxon>
        <taxon>Cucujiformia</taxon>
        <taxon>Chrysomeloidea</taxon>
        <taxon>Cerambycidae</taxon>
        <taxon>Lamiinae</taxon>
        <taxon>Acanthocinini</taxon>
        <taxon>Exocentrus</taxon>
    </lineage>
</organism>
<evidence type="ECO:0000313" key="3">
    <source>
        <dbReference type="Proteomes" id="UP001159042"/>
    </source>
</evidence>